<dbReference type="PROSITE" id="PS00330">
    <property type="entry name" value="HEMOLYSIN_CALCIUM"/>
    <property type="match status" value="2"/>
</dbReference>
<dbReference type="PATRIC" id="fig|1123501.6.peg.3813"/>
<dbReference type="InterPro" id="IPR047971">
    <property type="entry name" value="ExeM-like"/>
</dbReference>
<accession>A0A0D0Q5G2</accession>
<evidence type="ECO:0000256" key="1">
    <source>
        <dbReference type="SAM" id="MobiDB-lite"/>
    </source>
</evidence>
<feature type="domain" description="LTD" evidence="2">
    <location>
        <begin position="1"/>
        <end position="111"/>
    </location>
</feature>
<dbReference type="STRING" id="1123501.Wenmar_03686"/>
<dbReference type="GO" id="GO:0003824">
    <property type="term" value="F:catalytic activity"/>
    <property type="evidence" value="ECO:0007669"/>
    <property type="project" value="InterPro"/>
</dbReference>
<dbReference type="PANTHER" id="PTHR42834:SF1">
    <property type="entry name" value="ENDONUCLEASE_EXONUCLEASE_PHOSPHATASE FAMILY PROTEIN (AFU_ORTHOLOGUE AFUA_3G09210)"/>
    <property type="match status" value="1"/>
</dbReference>
<dbReference type="InterPro" id="IPR005135">
    <property type="entry name" value="Endo/exonuclease/phosphatase"/>
</dbReference>
<dbReference type="SUPFAM" id="SSF51120">
    <property type="entry name" value="beta-Roll"/>
    <property type="match status" value="1"/>
</dbReference>
<dbReference type="PRINTS" id="PR00313">
    <property type="entry name" value="CABNDNGRPT"/>
</dbReference>
<sequence>MPATDLIISEYIEGSGLNKAIEIFNGTGATIDLSLYTLELYSNGSSSVSQSVQLEGTLADGEVHVLAHSGASAEILAQADQISGSVINFNGDDAVVLRRGTTVIDAFGQVGVDPGSEWPDGNSANQTLIRSEIVASGDSDPSDPFDTSAEWIVLPQDDISDLGRHTFTGGSGPAPEPQIVITEILQNPSAVSDDNGEWFEIHNAGSASVNLSGWTISDNGSDSHVIAGDLVVAPGAYAVLGRNGDTATNGGVAVDYVYGSIALANSDDEIVLTDAEGIERDRVEYDGGPAFPDPAGASMALDDPALDNSDAANWSVSTAMFGDGDKGTPGAANVTPPPPVEPVLAMIHEVQGDVGTGDGAVTGIDDVSPLFGERVTVTAIVTADFQHGLLGSMGDFDGFYLQEEDSDADDSVATSEGIFVYDGTSTSRVDVAVGDQVRVTGTVGENFGQTQISDVVVEVLSSGNALPTSVAVEFPVANVMIDDGGNYVANLEAYEGMLIDVPQSMVVTELFDLDRYGNYVVADQRYEQFTQNNAPSVEGYDAHLRDVARGSLWIDDGQSVQNPETLRVVDGNDYALSSDDTFRMGDTQTALTGVLGYQFDEFRIQVPTGEYGDANPRPETPEELGGNFRAASINVLNFFTTLDVFPDTPDDDVGPDGQQQEPRGADTNPQNAVEGVGPTDEYDRQLAKLASAIHEMDVDVMGLLEIENDFLDGGVAPGDQSAQGDRGIAAAALVEALNDLAGAEVYAFADPGQEFVGTDAIATALLFRTDRVVPVGDMAILDSAAFLDPLNTGQDRNRAAITQTFEDIETGQMLNVSVNHLKSKGSDAGGEGDADISDGAGASNATRTAAAEALTEWLASDPTGQGAERTLVLGDFNAYAREQPIEVIEDAGYANLGLLDDPDAYSYVFDGQTGTLDYAFANDALADDFVGATEWHINADEADALDYNLEFGRDPDLYDGGSSSRYSDHDPILVAFDLESVFNMIAGTGGRDRLYGTGDRDRIEGRGGNDIILGLGGADRIGGGRGNDDIFGGSGNDVIADGIGNDLVFGGFGDDTIVASGGRNDKVSGGFGDDTFVFSAALAEDGQKDRLTILDYGLGDDVIDLGGAEIGRVRESRLKVELTLEGDGDRIVVWGVDDLSDITFAGDPLLV</sequence>
<dbReference type="eggNOG" id="COG2931">
    <property type="taxonomic scope" value="Bacteria"/>
</dbReference>
<evidence type="ECO:0000259" key="2">
    <source>
        <dbReference type="PROSITE" id="PS51841"/>
    </source>
</evidence>
<dbReference type="NCBIfam" id="NF033681">
    <property type="entry name" value="ExeM_NucH_DNase"/>
    <property type="match status" value="1"/>
</dbReference>
<dbReference type="Pfam" id="PF00932">
    <property type="entry name" value="LTD"/>
    <property type="match status" value="2"/>
</dbReference>
<protein>
    <submittedName>
        <fullName evidence="3">Putative extracellular nuclease</fullName>
    </submittedName>
</protein>
<keyword evidence="4" id="KW-1185">Reference proteome</keyword>
<organism evidence="3 4">
    <name type="scientific">Wenxinia marina DSM 24838</name>
    <dbReference type="NCBI Taxonomy" id="1123501"/>
    <lineage>
        <taxon>Bacteria</taxon>
        <taxon>Pseudomonadati</taxon>
        <taxon>Pseudomonadota</taxon>
        <taxon>Alphaproteobacteria</taxon>
        <taxon>Rhodobacterales</taxon>
        <taxon>Roseobacteraceae</taxon>
        <taxon>Wenxinia</taxon>
    </lineage>
</organism>
<dbReference type="Gene3D" id="2.60.40.1260">
    <property type="entry name" value="Lamin Tail domain"/>
    <property type="match status" value="1"/>
</dbReference>
<dbReference type="CDD" id="cd04486">
    <property type="entry name" value="YhcR_OBF_like"/>
    <property type="match status" value="1"/>
</dbReference>
<dbReference type="Proteomes" id="UP000035100">
    <property type="component" value="Unassembled WGS sequence"/>
</dbReference>
<comment type="caution">
    <text evidence="3">The sequence shown here is derived from an EMBL/GenBank/DDBJ whole genome shotgun (WGS) entry which is preliminary data.</text>
</comment>
<name>A0A0D0Q5G2_9RHOB</name>
<dbReference type="Pfam" id="PF03372">
    <property type="entry name" value="Exo_endo_phos"/>
    <property type="match status" value="1"/>
</dbReference>
<dbReference type="AlphaFoldDB" id="A0A0D0Q5G2"/>
<dbReference type="InterPro" id="IPR018511">
    <property type="entry name" value="Hemolysin-typ_Ca-bd_CS"/>
</dbReference>
<gene>
    <name evidence="3" type="ORF">Wenmar_03686</name>
</gene>
<evidence type="ECO:0000313" key="4">
    <source>
        <dbReference type="Proteomes" id="UP000035100"/>
    </source>
</evidence>
<dbReference type="GO" id="GO:0005509">
    <property type="term" value="F:calcium ion binding"/>
    <property type="evidence" value="ECO:0007669"/>
    <property type="project" value="InterPro"/>
</dbReference>
<evidence type="ECO:0000313" key="3">
    <source>
        <dbReference type="EMBL" id="KIQ67727.1"/>
    </source>
</evidence>
<dbReference type="InterPro" id="IPR001343">
    <property type="entry name" value="Hemolysn_Ca-bd"/>
</dbReference>
<dbReference type="InterPro" id="IPR011049">
    <property type="entry name" value="Serralysin-like_metalloprot_C"/>
</dbReference>
<feature type="region of interest" description="Disordered" evidence="1">
    <location>
        <begin position="645"/>
        <end position="678"/>
    </location>
</feature>
<dbReference type="EMBL" id="AONG01000020">
    <property type="protein sequence ID" value="KIQ67727.1"/>
    <property type="molecule type" value="Genomic_DNA"/>
</dbReference>
<dbReference type="Gene3D" id="3.60.10.10">
    <property type="entry name" value="Endonuclease/exonuclease/phosphatase"/>
    <property type="match status" value="1"/>
</dbReference>
<dbReference type="InterPro" id="IPR001322">
    <property type="entry name" value="Lamin_tail_dom"/>
</dbReference>
<dbReference type="RefSeq" id="WP_169337572.1">
    <property type="nucleotide sequence ID" value="NZ_KB902284.1"/>
</dbReference>
<dbReference type="PROSITE" id="PS51841">
    <property type="entry name" value="LTD"/>
    <property type="match status" value="2"/>
</dbReference>
<dbReference type="Gene3D" id="2.150.10.10">
    <property type="entry name" value="Serralysin-like metalloprotease, C-terminal"/>
    <property type="match status" value="1"/>
</dbReference>
<dbReference type="InterPro" id="IPR036691">
    <property type="entry name" value="Endo/exonu/phosph_ase_sf"/>
</dbReference>
<dbReference type="SUPFAM" id="SSF56219">
    <property type="entry name" value="DNase I-like"/>
    <property type="match status" value="1"/>
</dbReference>
<feature type="region of interest" description="Disordered" evidence="1">
    <location>
        <begin position="822"/>
        <end position="841"/>
    </location>
</feature>
<dbReference type="PANTHER" id="PTHR42834">
    <property type="entry name" value="ENDONUCLEASE/EXONUCLEASE/PHOSPHATASE FAMILY PROTEIN (AFU_ORTHOLOGUE AFUA_3G09210)"/>
    <property type="match status" value="1"/>
</dbReference>
<reference evidence="3 4" key="1">
    <citation type="submission" date="2013-01" db="EMBL/GenBank/DDBJ databases">
        <authorList>
            <person name="Fiebig A."/>
            <person name="Goeker M."/>
            <person name="Klenk H.-P.P."/>
        </authorList>
    </citation>
    <scope>NUCLEOTIDE SEQUENCE [LARGE SCALE GENOMIC DNA]</scope>
    <source>
        <strain evidence="3 4">DSM 24838</strain>
    </source>
</reference>
<proteinExistence type="predicted"/>
<dbReference type="SUPFAM" id="SSF74853">
    <property type="entry name" value="Lamin A/C globular tail domain"/>
    <property type="match status" value="1"/>
</dbReference>
<feature type="domain" description="LTD" evidence="2">
    <location>
        <begin position="165"/>
        <end position="289"/>
    </location>
</feature>
<dbReference type="InterPro" id="IPR036415">
    <property type="entry name" value="Lamin_tail_dom_sf"/>
</dbReference>
<dbReference type="eggNOG" id="COG2374">
    <property type="taxonomic scope" value="Bacteria"/>
</dbReference>
<dbReference type="Pfam" id="PF00353">
    <property type="entry name" value="HemolysinCabind"/>
    <property type="match status" value="3"/>
</dbReference>